<dbReference type="InterPro" id="IPR027417">
    <property type="entry name" value="P-loop_NTPase"/>
</dbReference>
<dbReference type="EMBL" id="BEHY01000012">
    <property type="protein sequence ID" value="GBD08568.1"/>
    <property type="molecule type" value="Genomic_DNA"/>
</dbReference>
<evidence type="ECO:0000256" key="5">
    <source>
        <dbReference type="ARBA" id="ARBA00022970"/>
    </source>
</evidence>
<feature type="domain" description="ABC transporter" evidence="6">
    <location>
        <begin position="5"/>
        <end position="237"/>
    </location>
</feature>
<evidence type="ECO:0000256" key="2">
    <source>
        <dbReference type="ARBA" id="ARBA00022448"/>
    </source>
</evidence>
<dbReference type="PANTHER" id="PTHR43820">
    <property type="entry name" value="HIGH-AFFINITY BRANCHED-CHAIN AMINO ACID TRANSPORT ATP-BINDING PROTEIN LIVF"/>
    <property type="match status" value="1"/>
</dbReference>
<evidence type="ECO:0000259" key="6">
    <source>
        <dbReference type="PROSITE" id="PS50893"/>
    </source>
</evidence>
<dbReference type="PROSITE" id="PS00211">
    <property type="entry name" value="ABC_TRANSPORTER_1"/>
    <property type="match status" value="1"/>
</dbReference>
<dbReference type="InterPro" id="IPR003439">
    <property type="entry name" value="ABC_transporter-like_ATP-bd"/>
</dbReference>
<keyword evidence="3" id="KW-0547">Nucleotide-binding</keyword>
<evidence type="ECO:0000313" key="7">
    <source>
        <dbReference type="EMBL" id="GBD08568.1"/>
    </source>
</evidence>
<sequence>MTALLMASGVTAGYGPILALRGVSLEVQEGEVVALLGANGAGKTTTLRVIAGLLSPWTGSLFWEGRPIHALPPEQRVAMGIVLVPEGRGIFPDLTVRENLWLGAWRHRDRRRAQQDLEMVFHYFPILRERQTQRAGTLSGGEQQMLAIGRALMARPRLLLLDEPSLGLAPLVVREIFAILQAIHAAGTTLLIAEQNVHLALTLAHRAYILQNGEIRLHGEAKSLRDNPEIRALYLGRPAG</sequence>
<dbReference type="PANTHER" id="PTHR43820:SF4">
    <property type="entry name" value="HIGH-AFFINITY BRANCHED-CHAIN AMINO ACID TRANSPORT ATP-BINDING PROTEIN LIVF"/>
    <property type="match status" value="1"/>
</dbReference>
<keyword evidence="4 7" id="KW-0067">ATP-binding</keyword>
<dbReference type="InterPro" id="IPR052156">
    <property type="entry name" value="BCAA_Transport_ATP-bd_LivF"/>
</dbReference>
<dbReference type="CDD" id="cd03224">
    <property type="entry name" value="ABC_TM1139_LivF_branched"/>
    <property type="match status" value="1"/>
</dbReference>
<keyword evidence="2" id="KW-0813">Transport</keyword>
<dbReference type="InterPro" id="IPR003593">
    <property type="entry name" value="AAA+_ATPase"/>
</dbReference>
<dbReference type="Pfam" id="PF00005">
    <property type="entry name" value="ABC_tran"/>
    <property type="match status" value="1"/>
</dbReference>
<dbReference type="SMART" id="SM00382">
    <property type="entry name" value="AAA"/>
    <property type="match status" value="1"/>
</dbReference>
<name>A0A2H5Y5H8_9CHLR</name>
<dbReference type="GO" id="GO:0016887">
    <property type="term" value="F:ATP hydrolysis activity"/>
    <property type="evidence" value="ECO:0007669"/>
    <property type="project" value="InterPro"/>
</dbReference>
<dbReference type="Gene3D" id="3.40.50.300">
    <property type="entry name" value="P-loop containing nucleotide triphosphate hydrolases"/>
    <property type="match status" value="1"/>
</dbReference>
<keyword evidence="5" id="KW-0029">Amino-acid transport</keyword>
<gene>
    <name evidence="7" type="primary">livF_5</name>
    <name evidence="7" type="ORF">HRbin22_00808</name>
</gene>
<dbReference type="GO" id="GO:0015658">
    <property type="term" value="F:branched-chain amino acid transmembrane transporter activity"/>
    <property type="evidence" value="ECO:0007669"/>
    <property type="project" value="TreeGrafter"/>
</dbReference>
<dbReference type="PROSITE" id="PS50893">
    <property type="entry name" value="ABC_TRANSPORTER_2"/>
    <property type="match status" value="1"/>
</dbReference>
<dbReference type="InterPro" id="IPR017871">
    <property type="entry name" value="ABC_transporter-like_CS"/>
</dbReference>
<organism evidence="7 8">
    <name type="scientific">Candidatus Thermoflexus japonica</name>
    <dbReference type="NCBI Taxonomy" id="2035417"/>
    <lineage>
        <taxon>Bacteria</taxon>
        <taxon>Bacillati</taxon>
        <taxon>Chloroflexota</taxon>
        <taxon>Thermoflexia</taxon>
        <taxon>Thermoflexales</taxon>
        <taxon>Thermoflexaceae</taxon>
        <taxon>Thermoflexus</taxon>
    </lineage>
</organism>
<dbReference type="GO" id="GO:0015807">
    <property type="term" value="P:L-amino acid transport"/>
    <property type="evidence" value="ECO:0007669"/>
    <property type="project" value="TreeGrafter"/>
</dbReference>
<evidence type="ECO:0000256" key="4">
    <source>
        <dbReference type="ARBA" id="ARBA00022840"/>
    </source>
</evidence>
<comment type="similarity">
    <text evidence="1">Belongs to the ABC transporter superfamily.</text>
</comment>
<dbReference type="Proteomes" id="UP000236642">
    <property type="component" value="Unassembled WGS sequence"/>
</dbReference>
<reference evidence="8" key="1">
    <citation type="submission" date="2017-09" db="EMBL/GenBank/DDBJ databases">
        <title>Metaegenomics of thermophilic ammonia-oxidizing enrichment culture.</title>
        <authorList>
            <person name="Kato S."/>
            <person name="Suzuki K."/>
        </authorList>
    </citation>
    <scope>NUCLEOTIDE SEQUENCE [LARGE SCALE GENOMIC DNA]</scope>
</reference>
<dbReference type="SUPFAM" id="SSF52540">
    <property type="entry name" value="P-loop containing nucleoside triphosphate hydrolases"/>
    <property type="match status" value="1"/>
</dbReference>
<proteinExistence type="inferred from homology"/>
<comment type="caution">
    <text evidence="7">The sequence shown here is derived from an EMBL/GenBank/DDBJ whole genome shotgun (WGS) entry which is preliminary data.</text>
</comment>
<dbReference type="GO" id="GO:0005524">
    <property type="term" value="F:ATP binding"/>
    <property type="evidence" value="ECO:0007669"/>
    <property type="project" value="UniProtKB-KW"/>
</dbReference>
<protein>
    <submittedName>
        <fullName evidence="7">High-affinity branched-chain amino acid transport ATP-binding protein LivF</fullName>
    </submittedName>
</protein>
<accession>A0A2H5Y5H8</accession>
<evidence type="ECO:0000256" key="1">
    <source>
        <dbReference type="ARBA" id="ARBA00005417"/>
    </source>
</evidence>
<evidence type="ECO:0000256" key="3">
    <source>
        <dbReference type="ARBA" id="ARBA00022741"/>
    </source>
</evidence>
<dbReference type="AlphaFoldDB" id="A0A2H5Y5H8"/>
<evidence type="ECO:0000313" key="8">
    <source>
        <dbReference type="Proteomes" id="UP000236642"/>
    </source>
</evidence>